<name>A0AAJ1PBL2_9BIFI</name>
<dbReference type="EMBL" id="JAOPMD010000020">
    <property type="protein sequence ID" value="MDH7900246.1"/>
    <property type="molecule type" value="Genomic_DNA"/>
</dbReference>
<comment type="caution">
    <text evidence="3">The sequence shown here is derived from an EMBL/GenBank/DDBJ whole genome shotgun (WGS) entry which is preliminary data.</text>
</comment>
<feature type="domain" description="Beta-xylosidase C-terminal Concanavalin A-like" evidence="2">
    <location>
        <begin position="46"/>
        <end position="76"/>
    </location>
</feature>
<reference evidence="3" key="1">
    <citation type="journal article" date="2023" name="Gut Microbes">
        <title>Characterization of Bifidobacterium kashiwanohense that utilizes both milk- and plant-derived oligosaccharides.</title>
        <authorList>
            <person name="Orihara K."/>
            <person name="Yahagi K."/>
            <person name="Saito Y."/>
            <person name="Watanabe Y."/>
            <person name="Sasai T."/>
            <person name="Hara T."/>
            <person name="Tsukuda N."/>
            <person name="Oki K."/>
            <person name="Fujimoto J."/>
            <person name="Matsuki T."/>
        </authorList>
    </citation>
    <scope>NUCLEOTIDE SEQUENCE</scope>
    <source>
        <strain evidence="3">YIT 13057</strain>
    </source>
</reference>
<dbReference type="SUPFAM" id="SSF49899">
    <property type="entry name" value="Concanavalin A-like lectins/glucanases"/>
    <property type="match status" value="1"/>
</dbReference>
<keyword evidence="1" id="KW-0472">Membrane</keyword>
<keyword evidence="1" id="KW-1133">Transmembrane helix</keyword>
<reference evidence="3" key="2">
    <citation type="submission" date="2023-04" db="EMBL/GenBank/DDBJ databases">
        <authorList>
            <person name="Orihara K."/>
        </authorList>
    </citation>
    <scope>NUCLEOTIDE SEQUENCE</scope>
    <source>
        <strain evidence="3">YIT 13057</strain>
    </source>
</reference>
<evidence type="ECO:0000256" key="1">
    <source>
        <dbReference type="SAM" id="Phobius"/>
    </source>
</evidence>
<protein>
    <recommendedName>
        <fullName evidence="2">Beta-xylosidase C-terminal Concanavalin A-like domain-containing protein</fullName>
    </recommendedName>
</protein>
<evidence type="ECO:0000313" key="3">
    <source>
        <dbReference type="EMBL" id="MDH7900246.1"/>
    </source>
</evidence>
<dbReference type="Pfam" id="PF17851">
    <property type="entry name" value="GH43_C2"/>
    <property type="match status" value="1"/>
</dbReference>
<dbReference type="Gene3D" id="2.60.120.200">
    <property type="match status" value="1"/>
</dbReference>
<dbReference type="InterPro" id="IPR041542">
    <property type="entry name" value="GH43_C2"/>
</dbReference>
<sequence length="84" mass="9039">MPDGGFPFSSCHLRKPVLCCGAFAYGDRLPVAAGKRLFAFAVSLLAGEFTGTMVGIVVTDASLHEKTADFDFFDYEADETKPVD</sequence>
<dbReference type="AlphaFoldDB" id="A0AAJ1PBL2"/>
<proteinExistence type="predicted"/>
<dbReference type="RefSeq" id="WP_033500423.1">
    <property type="nucleotide sequence ID" value="NZ_JAOPMA010000012.1"/>
</dbReference>
<organism evidence="3 4">
    <name type="scientific">Bifidobacterium catenulatum subsp. kashiwanohense</name>
    <dbReference type="NCBI Taxonomy" id="630129"/>
    <lineage>
        <taxon>Bacteria</taxon>
        <taxon>Bacillati</taxon>
        <taxon>Actinomycetota</taxon>
        <taxon>Actinomycetes</taxon>
        <taxon>Bifidobacteriales</taxon>
        <taxon>Bifidobacteriaceae</taxon>
        <taxon>Bifidobacterium</taxon>
    </lineage>
</organism>
<evidence type="ECO:0000313" key="4">
    <source>
        <dbReference type="Proteomes" id="UP001157379"/>
    </source>
</evidence>
<dbReference type="InterPro" id="IPR013320">
    <property type="entry name" value="ConA-like_dom_sf"/>
</dbReference>
<gene>
    <name evidence="3" type="ORF">OB936_08550</name>
</gene>
<accession>A0AAJ1PBL2</accession>
<evidence type="ECO:0000259" key="2">
    <source>
        <dbReference type="Pfam" id="PF17851"/>
    </source>
</evidence>
<feature type="transmembrane region" description="Helical" evidence="1">
    <location>
        <begin position="37"/>
        <end position="58"/>
    </location>
</feature>
<dbReference type="Proteomes" id="UP001157379">
    <property type="component" value="Unassembled WGS sequence"/>
</dbReference>
<keyword evidence="1" id="KW-0812">Transmembrane</keyword>